<gene>
    <name evidence="1" type="ORF">HNQ39_004750</name>
</gene>
<dbReference type="EMBL" id="JACHGW010000005">
    <property type="protein sequence ID" value="MBB6052918.1"/>
    <property type="molecule type" value="Genomic_DNA"/>
</dbReference>
<dbReference type="AlphaFoldDB" id="A0A7W9SVU9"/>
<dbReference type="SUPFAM" id="SSF49452">
    <property type="entry name" value="Starch-binding domain-like"/>
    <property type="match status" value="2"/>
</dbReference>
<evidence type="ECO:0008006" key="3">
    <source>
        <dbReference type="Google" id="ProtNLM"/>
    </source>
</evidence>
<accession>A0A7W9SVU9</accession>
<dbReference type="InterPro" id="IPR013784">
    <property type="entry name" value="Carb-bd-like_fold"/>
</dbReference>
<dbReference type="RefSeq" id="WP_184202707.1">
    <property type="nucleotide sequence ID" value="NZ_JACHGW010000005.1"/>
</dbReference>
<reference evidence="1 2" key="1">
    <citation type="submission" date="2020-08" db="EMBL/GenBank/DDBJ databases">
        <title>Genomic Encyclopedia of Type Strains, Phase IV (KMG-IV): sequencing the most valuable type-strain genomes for metagenomic binning, comparative biology and taxonomic classification.</title>
        <authorList>
            <person name="Goeker M."/>
        </authorList>
    </citation>
    <scope>NUCLEOTIDE SEQUENCE [LARGE SCALE GENOMIC DNA]</scope>
    <source>
        <strain evidence="1 2">DSM 23562</strain>
    </source>
</reference>
<proteinExistence type="predicted"/>
<dbReference type="Proteomes" id="UP000520814">
    <property type="component" value="Unassembled WGS sequence"/>
</dbReference>
<dbReference type="SUPFAM" id="SSF49464">
    <property type="entry name" value="Carboxypeptidase regulatory domain-like"/>
    <property type="match status" value="1"/>
</dbReference>
<dbReference type="InterPro" id="IPR008969">
    <property type="entry name" value="CarboxyPept-like_regulatory"/>
</dbReference>
<dbReference type="Pfam" id="PF13620">
    <property type="entry name" value="CarboxypepD_reg"/>
    <property type="match status" value="1"/>
</dbReference>
<sequence length="661" mass="70566">MQATRQRQPTQALPRIISGSVCDPQGKPVPTARVFVQYGTTYQGYSGPGGERGVGDVVEVHPDPQGHFRFTELPATYDTITVFAQRPGGPLITLERGGLRFGGTPESPFDAPFDLVLPDSGATLTATFLTPEGKPSAGRSVVLGIGMPALFYPGQGNQRVWKKEPQLTLLRLLQPTQTTDSQGRVRFTGLLPNNYTLGEKIDSGFPGVLARGILVPENQETRVVFRLPKTPQWGADYLAELGRGWAFRLGNAVGSGMSGAGSGGFQLPPQARGVVTIWNRGDSELEPVGWRQQATVLVSSLVPLEGVARFSRVWHGPGQVRVKVVDAQGKPRAGVTVTMAPRGTATSNADGEALFTEVPEGRYNIVSGGALGASRAAQSVTVSAGERTECRLVLDPKKVPQLGPSPEQRKQLEEWGKAPKRTVTLRCETLDGRPLGGVAVGVRGFPRFSSLRSDARGQLPVASLRADQPVTVELWCQGWEGELTLPPGVTEARAVLKPRAFLTGQVTLAGKPLSRWPAGQVVVRAVAETPSQGVLVPGLTQEATPQADGRFAFDLAPGTYKLQATVDNLWKTPERTVRWDGKSAPLTLDIPMPGLPMTVAVRDKAGKALPSVRLEPAPPEVEFRTDEAGQVTLAGLVAGRHTLKVVGRSETVTVTVPPALK</sequence>
<dbReference type="GO" id="GO:0030246">
    <property type="term" value="F:carbohydrate binding"/>
    <property type="evidence" value="ECO:0007669"/>
    <property type="project" value="InterPro"/>
</dbReference>
<comment type="caution">
    <text evidence="1">The sequence shown here is derived from an EMBL/GenBank/DDBJ whole genome shotgun (WGS) entry which is preliminary data.</text>
</comment>
<evidence type="ECO:0000313" key="2">
    <source>
        <dbReference type="Proteomes" id="UP000520814"/>
    </source>
</evidence>
<name>A0A7W9SVU9_ARMRO</name>
<protein>
    <recommendedName>
        <fullName evidence="3">Carboxypeptidase regulatory-like domain-containing protein</fullName>
    </recommendedName>
</protein>
<dbReference type="Gene3D" id="2.60.40.1120">
    <property type="entry name" value="Carboxypeptidase-like, regulatory domain"/>
    <property type="match status" value="1"/>
</dbReference>
<evidence type="ECO:0000313" key="1">
    <source>
        <dbReference type="EMBL" id="MBB6052918.1"/>
    </source>
</evidence>
<organism evidence="1 2">
    <name type="scientific">Armatimonas rosea</name>
    <dbReference type="NCBI Taxonomy" id="685828"/>
    <lineage>
        <taxon>Bacteria</taxon>
        <taxon>Bacillati</taxon>
        <taxon>Armatimonadota</taxon>
        <taxon>Armatimonadia</taxon>
        <taxon>Armatimonadales</taxon>
        <taxon>Armatimonadaceae</taxon>
        <taxon>Armatimonas</taxon>
    </lineage>
</organism>
<keyword evidence="2" id="KW-1185">Reference proteome</keyword>